<evidence type="ECO:0000256" key="10">
    <source>
        <dbReference type="SAM" id="Phobius"/>
    </source>
</evidence>
<dbReference type="Pfam" id="PF04791">
    <property type="entry name" value="LMBR1"/>
    <property type="match status" value="1"/>
</dbReference>
<dbReference type="eggNOG" id="ENOG502QQ2T">
    <property type="taxonomic scope" value="Eukaryota"/>
</dbReference>
<dbReference type="GO" id="GO:0031419">
    <property type="term" value="F:cobalamin binding"/>
    <property type="evidence" value="ECO:0007669"/>
    <property type="project" value="UniProtKB-KW"/>
</dbReference>
<dbReference type="GeneID" id="25567850"/>
<evidence type="ECO:0000256" key="1">
    <source>
        <dbReference type="ARBA" id="ARBA00004155"/>
    </source>
</evidence>
<sequence length="516" mass="56766">MDIPVLAWILFAVIVVAAGVVAFAFVRFVFHAREPEKTFTSVVAVTALMFALFTVVLVPVDVYNVSSTSDEHGNARLSPADVSSRMTSVRDLYLVLYGVMLFFLFIAIPFAYFYYEEDHPDITVNARVASACKYSISVLVIVVILVVIGIVLSGAKPDVKDDQAEAYLNHLLDSETKTEASISFAIASLTVIGFMCVVTFTGCGFGAMPVAMIAGSIHLESESRDVTESLLTTKEKARAIQAKYISGRRISKKDQKALDMLRRSEKQLTRRSARIQATRNTCWAKMTRFLRPLQILFGIVFLLLTLFLTISLIIGGVDRLKHSVCGYNCGWVLSRPQISNPFDMLMVKLATVFPLDYVILLGVYLFTFLATAAGLVRVSIRCFCFLMYRVRKAATVPQGVLLSVVIISLAFMAVNVMFVQLAPQYALFGSQVYALPDGSTKPCSIEAPIEAGCVMSQVGRFVTRISIKFPVLGTVFFVGNAGVIVMTLVSMLIAALRGRETATDWNGSSDSDDDYW</sequence>
<feature type="transmembrane region" description="Helical" evidence="10">
    <location>
        <begin position="182"/>
        <end position="214"/>
    </location>
</feature>
<dbReference type="PANTHER" id="PTHR16130:SF2">
    <property type="entry name" value="LYSOSOMAL COBALAMIN TRANSPORT ESCORT PROTEIN LMBD1"/>
    <property type="match status" value="1"/>
</dbReference>
<evidence type="ECO:0000256" key="2">
    <source>
        <dbReference type="ARBA" id="ARBA00009901"/>
    </source>
</evidence>
<comment type="similarity">
    <text evidence="2">Belongs to the LIMR family. LMBRD1 subfamily.</text>
</comment>
<name>A0A0L0DL76_THETB</name>
<accession>A0A0L0DL76</accession>
<evidence type="ECO:0000256" key="8">
    <source>
        <dbReference type="ARBA" id="ARBA00023228"/>
    </source>
</evidence>
<evidence type="ECO:0008006" key="13">
    <source>
        <dbReference type="Google" id="ProtNLM"/>
    </source>
</evidence>
<feature type="transmembrane region" description="Helical" evidence="10">
    <location>
        <begin position="6"/>
        <end position="30"/>
    </location>
</feature>
<proteinExistence type="inferred from homology"/>
<dbReference type="AlphaFoldDB" id="A0A0L0DL76"/>
<evidence type="ECO:0000256" key="9">
    <source>
        <dbReference type="ARBA" id="ARBA00023285"/>
    </source>
</evidence>
<comment type="subcellular location">
    <subcellularLocation>
        <location evidence="1">Lysosome membrane</location>
        <topology evidence="1">Multi-pass membrane protein</topology>
    </subcellularLocation>
</comment>
<dbReference type="OrthoDB" id="73273at2759"/>
<keyword evidence="9" id="KW-0170">Cobalt</keyword>
<dbReference type="RefSeq" id="XP_013754749.1">
    <property type="nucleotide sequence ID" value="XM_013899295.1"/>
</dbReference>
<dbReference type="PANTHER" id="PTHR16130">
    <property type="entry name" value="LYSOSOMAL COBALAMIN TRANSPORTER-RELATED"/>
    <property type="match status" value="1"/>
</dbReference>
<evidence type="ECO:0000256" key="5">
    <source>
        <dbReference type="ARBA" id="ARBA00022692"/>
    </source>
</evidence>
<gene>
    <name evidence="11" type="ORF">AMSG_09373</name>
</gene>
<dbReference type="GO" id="GO:0072665">
    <property type="term" value="P:protein localization to vacuole"/>
    <property type="evidence" value="ECO:0007669"/>
    <property type="project" value="TreeGrafter"/>
</dbReference>
<dbReference type="GO" id="GO:0005765">
    <property type="term" value="C:lysosomal membrane"/>
    <property type="evidence" value="ECO:0007669"/>
    <property type="project" value="UniProtKB-SubCell"/>
</dbReference>
<feature type="transmembrane region" description="Helical" evidence="10">
    <location>
        <begin position="357"/>
        <end position="378"/>
    </location>
</feature>
<dbReference type="STRING" id="461836.A0A0L0DL76"/>
<feature type="transmembrane region" description="Helical" evidence="10">
    <location>
        <begin position="399"/>
        <end position="422"/>
    </location>
</feature>
<dbReference type="InterPro" id="IPR006876">
    <property type="entry name" value="LMBR1-like_membr_prot"/>
</dbReference>
<feature type="transmembrane region" description="Helical" evidence="10">
    <location>
        <begin position="471"/>
        <end position="496"/>
    </location>
</feature>
<organism evidence="11 12">
    <name type="scientific">Thecamonas trahens ATCC 50062</name>
    <dbReference type="NCBI Taxonomy" id="461836"/>
    <lineage>
        <taxon>Eukaryota</taxon>
        <taxon>Apusozoa</taxon>
        <taxon>Apusomonadida</taxon>
        <taxon>Apusomonadidae</taxon>
        <taxon>Thecamonas</taxon>
    </lineage>
</organism>
<reference evidence="11 12" key="1">
    <citation type="submission" date="2010-05" db="EMBL/GenBank/DDBJ databases">
        <title>The Genome Sequence of Thecamonas trahens ATCC 50062.</title>
        <authorList>
            <consortium name="The Broad Institute Genome Sequencing Platform"/>
            <person name="Russ C."/>
            <person name="Cuomo C."/>
            <person name="Shea T."/>
            <person name="Young S.K."/>
            <person name="Zeng Q."/>
            <person name="Koehrsen M."/>
            <person name="Haas B."/>
            <person name="Borodovsky M."/>
            <person name="Guigo R."/>
            <person name="Alvarado L."/>
            <person name="Berlin A."/>
            <person name="Bochicchio J."/>
            <person name="Borenstein D."/>
            <person name="Chapman S."/>
            <person name="Chen Z."/>
            <person name="Freedman E."/>
            <person name="Gellesch M."/>
            <person name="Goldberg J."/>
            <person name="Griggs A."/>
            <person name="Gujja S."/>
            <person name="Heilman E."/>
            <person name="Heiman D."/>
            <person name="Hepburn T."/>
            <person name="Howarth C."/>
            <person name="Jen D."/>
            <person name="Larson L."/>
            <person name="Mehta T."/>
            <person name="Park D."/>
            <person name="Pearson M."/>
            <person name="Roberts A."/>
            <person name="Saif S."/>
            <person name="Shenoy N."/>
            <person name="Sisk P."/>
            <person name="Stolte C."/>
            <person name="Sykes S."/>
            <person name="Thomson T."/>
            <person name="Walk T."/>
            <person name="White J."/>
            <person name="Yandava C."/>
            <person name="Burger G."/>
            <person name="Gray M.W."/>
            <person name="Holland P.W.H."/>
            <person name="King N."/>
            <person name="Lang F.B.F."/>
            <person name="Roger A.J."/>
            <person name="Ruiz-Trillo I."/>
            <person name="Lander E."/>
            <person name="Nusbaum C."/>
        </authorList>
    </citation>
    <scope>NUCLEOTIDE SEQUENCE [LARGE SCALE GENOMIC DNA]</scope>
    <source>
        <strain evidence="11 12">ATCC 50062</strain>
    </source>
</reference>
<dbReference type="OMA" id="FWAQFVF"/>
<keyword evidence="6 10" id="KW-1133">Transmembrane helix</keyword>
<keyword evidence="8" id="KW-0458">Lysosome</keyword>
<evidence type="ECO:0000256" key="3">
    <source>
        <dbReference type="ARBA" id="ARBA00022448"/>
    </source>
</evidence>
<dbReference type="Proteomes" id="UP000054408">
    <property type="component" value="Unassembled WGS sequence"/>
</dbReference>
<keyword evidence="7 10" id="KW-0472">Membrane</keyword>
<feature type="transmembrane region" description="Helical" evidence="10">
    <location>
        <begin position="42"/>
        <end position="60"/>
    </location>
</feature>
<evidence type="ECO:0000256" key="6">
    <source>
        <dbReference type="ARBA" id="ARBA00022989"/>
    </source>
</evidence>
<evidence type="ECO:0000313" key="12">
    <source>
        <dbReference type="Proteomes" id="UP000054408"/>
    </source>
</evidence>
<feature type="transmembrane region" description="Helical" evidence="10">
    <location>
        <begin position="92"/>
        <end position="115"/>
    </location>
</feature>
<keyword evidence="12" id="KW-1185">Reference proteome</keyword>
<keyword evidence="3" id="KW-0813">Transport</keyword>
<keyword evidence="5 10" id="KW-0812">Transmembrane</keyword>
<feature type="transmembrane region" description="Helical" evidence="10">
    <location>
        <begin position="136"/>
        <end position="155"/>
    </location>
</feature>
<keyword evidence="4" id="KW-0846">Cobalamin</keyword>
<protein>
    <recommendedName>
        <fullName evidence="13">Lysosomal cobalamin transporter</fullName>
    </recommendedName>
</protein>
<evidence type="ECO:0000256" key="4">
    <source>
        <dbReference type="ARBA" id="ARBA00022628"/>
    </source>
</evidence>
<dbReference type="EMBL" id="GL349478">
    <property type="protein sequence ID" value="KNC53074.1"/>
    <property type="molecule type" value="Genomic_DNA"/>
</dbReference>
<evidence type="ECO:0000313" key="11">
    <source>
        <dbReference type="EMBL" id="KNC53074.1"/>
    </source>
</evidence>
<evidence type="ECO:0000256" key="7">
    <source>
        <dbReference type="ARBA" id="ARBA00023136"/>
    </source>
</evidence>
<dbReference type="InterPro" id="IPR050854">
    <property type="entry name" value="LMBD1_LysCbl_Transport"/>
</dbReference>
<feature type="transmembrane region" description="Helical" evidence="10">
    <location>
        <begin position="295"/>
        <end position="314"/>
    </location>
</feature>